<evidence type="ECO:0000313" key="1">
    <source>
        <dbReference type="EMBL" id="KAJ5524284.1"/>
    </source>
</evidence>
<proteinExistence type="predicted"/>
<comment type="caution">
    <text evidence="1">The sequence shown here is derived from an EMBL/GenBank/DDBJ whole genome shotgun (WGS) entry which is preliminary data.</text>
</comment>
<organism evidence="1 2">
    <name type="scientific">Penicillium frequentans</name>
    <dbReference type="NCBI Taxonomy" id="3151616"/>
    <lineage>
        <taxon>Eukaryota</taxon>
        <taxon>Fungi</taxon>
        <taxon>Dikarya</taxon>
        <taxon>Ascomycota</taxon>
        <taxon>Pezizomycotina</taxon>
        <taxon>Eurotiomycetes</taxon>
        <taxon>Eurotiomycetidae</taxon>
        <taxon>Eurotiales</taxon>
        <taxon>Aspergillaceae</taxon>
        <taxon>Penicillium</taxon>
    </lineage>
</organism>
<keyword evidence="2" id="KW-1185">Reference proteome</keyword>
<gene>
    <name evidence="1" type="ORF">N7494_010934</name>
</gene>
<dbReference type="Proteomes" id="UP001220324">
    <property type="component" value="Unassembled WGS sequence"/>
</dbReference>
<accession>A0AAD6GA80</accession>
<protein>
    <submittedName>
        <fullName evidence="1">Uncharacterized protein</fullName>
    </submittedName>
</protein>
<evidence type="ECO:0000313" key="2">
    <source>
        <dbReference type="Proteomes" id="UP001220324"/>
    </source>
</evidence>
<dbReference type="EMBL" id="JAQIZZ010000008">
    <property type="protein sequence ID" value="KAJ5524284.1"/>
    <property type="molecule type" value="Genomic_DNA"/>
</dbReference>
<sequence length="133" mass="15071">MKFIELGGYLQWLEMDMLSWQIRTTSPENKTEALANLMKISLSKDDRFKASWIAKLPDIFRENECDAKDPPPEMTMPLHEASMLVYENLTRQAKDSEWSKAIKEGLPEALSEAAAGAGNSFTWYMVVGQKPLA</sequence>
<dbReference type="AlphaFoldDB" id="A0AAD6GA80"/>
<reference evidence="1 2" key="1">
    <citation type="journal article" date="2023" name="IMA Fungus">
        <title>Comparative genomic study of the Penicillium genus elucidates a diverse pangenome and 15 lateral gene transfer events.</title>
        <authorList>
            <person name="Petersen C."/>
            <person name="Sorensen T."/>
            <person name="Nielsen M.R."/>
            <person name="Sondergaard T.E."/>
            <person name="Sorensen J.L."/>
            <person name="Fitzpatrick D.A."/>
            <person name="Frisvad J.C."/>
            <person name="Nielsen K.L."/>
        </authorList>
    </citation>
    <scope>NUCLEOTIDE SEQUENCE [LARGE SCALE GENOMIC DNA]</scope>
    <source>
        <strain evidence="1 2">IBT 35679</strain>
    </source>
</reference>
<name>A0AAD6GA80_9EURO</name>